<evidence type="ECO:0000259" key="3">
    <source>
        <dbReference type="PROSITE" id="PS50045"/>
    </source>
</evidence>
<evidence type="ECO:0000256" key="1">
    <source>
        <dbReference type="ARBA" id="ARBA00022741"/>
    </source>
</evidence>
<dbReference type="InterPro" id="IPR000014">
    <property type="entry name" value="PAS"/>
</dbReference>
<protein>
    <submittedName>
        <fullName evidence="5">Arginine utilization regulatory protein</fullName>
    </submittedName>
</protein>
<keyword evidence="1" id="KW-0547">Nucleotide-binding</keyword>
<feature type="domain" description="PAS" evidence="4">
    <location>
        <begin position="10"/>
        <end position="55"/>
    </location>
</feature>
<dbReference type="Proteomes" id="UP000184052">
    <property type="component" value="Unassembled WGS sequence"/>
</dbReference>
<dbReference type="STRING" id="1121476.SAMN02745751_00021"/>
<dbReference type="InterPro" id="IPR027417">
    <property type="entry name" value="P-loop_NTPase"/>
</dbReference>
<name>A0A1M6A848_9FIRM</name>
<evidence type="ECO:0000259" key="4">
    <source>
        <dbReference type="PROSITE" id="PS50112"/>
    </source>
</evidence>
<evidence type="ECO:0000313" key="5">
    <source>
        <dbReference type="EMBL" id="SHI32596.1"/>
    </source>
</evidence>
<dbReference type="Pfam" id="PF00989">
    <property type="entry name" value="PAS"/>
    <property type="match status" value="1"/>
</dbReference>
<dbReference type="RefSeq" id="WP_073045322.1">
    <property type="nucleotide sequence ID" value="NZ_FQZL01000004.1"/>
</dbReference>
<dbReference type="CDD" id="cd00130">
    <property type="entry name" value="PAS"/>
    <property type="match status" value="1"/>
</dbReference>
<feature type="domain" description="Sigma-54 factor interaction" evidence="3">
    <location>
        <begin position="139"/>
        <end position="371"/>
    </location>
</feature>
<dbReference type="PROSITE" id="PS50045">
    <property type="entry name" value="SIGMA54_INTERACT_4"/>
    <property type="match status" value="1"/>
</dbReference>
<organism evidence="5 6">
    <name type="scientific">Dethiosulfatibacter aminovorans DSM 17477</name>
    <dbReference type="NCBI Taxonomy" id="1121476"/>
    <lineage>
        <taxon>Bacteria</taxon>
        <taxon>Bacillati</taxon>
        <taxon>Bacillota</taxon>
        <taxon>Tissierellia</taxon>
        <taxon>Dethiosulfatibacter</taxon>
    </lineage>
</organism>
<dbReference type="EMBL" id="FQZL01000004">
    <property type="protein sequence ID" value="SHI32596.1"/>
    <property type="molecule type" value="Genomic_DNA"/>
</dbReference>
<keyword evidence="6" id="KW-1185">Reference proteome</keyword>
<dbReference type="SMART" id="SM00382">
    <property type="entry name" value="AAA"/>
    <property type="match status" value="1"/>
</dbReference>
<dbReference type="OrthoDB" id="5411866at2"/>
<dbReference type="InterPro" id="IPR003593">
    <property type="entry name" value="AAA+_ATPase"/>
</dbReference>
<dbReference type="PROSITE" id="PS50112">
    <property type="entry name" value="PAS"/>
    <property type="match status" value="1"/>
</dbReference>
<dbReference type="CDD" id="cd00009">
    <property type="entry name" value="AAA"/>
    <property type="match status" value="1"/>
</dbReference>
<reference evidence="5 6" key="1">
    <citation type="submission" date="2016-11" db="EMBL/GenBank/DDBJ databases">
        <authorList>
            <person name="Jaros S."/>
            <person name="Januszkiewicz K."/>
            <person name="Wedrychowicz H."/>
        </authorList>
    </citation>
    <scope>NUCLEOTIDE SEQUENCE [LARGE SCALE GENOMIC DNA]</scope>
    <source>
        <strain evidence="5 6">DSM 17477</strain>
    </source>
</reference>
<accession>A0A1M6A848</accession>
<keyword evidence="2" id="KW-0067">ATP-binding</keyword>
<dbReference type="InterPro" id="IPR035965">
    <property type="entry name" value="PAS-like_dom_sf"/>
</dbReference>
<dbReference type="SUPFAM" id="SSF55785">
    <property type="entry name" value="PYP-like sensor domain (PAS domain)"/>
    <property type="match status" value="1"/>
</dbReference>
<dbReference type="Pfam" id="PF00158">
    <property type="entry name" value="Sigma54_activat"/>
    <property type="match status" value="1"/>
</dbReference>
<dbReference type="GO" id="GO:0006355">
    <property type="term" value="P:regulation of DNA-templated transcription"/>
    <property type="evidence" value="ECO:0007669"/>
    <property type="project" value="InterPro"/>
</dbReference>
<gene>
    <name evidence="5" type="ORF">SAMN02745751_00021</name>
</gene>
<evidence type="ECO:0000313" key="6">
    <source>
        <dbReference type="Proteomes" id="UP000184052"/>
    </source>
</evidence>
<dbReference type="InterPro" id="IPR002078">
    <property type="entry name" value="Sigma_54_int"/>
</dbReference>
<dbReference type="PANTHER" id="PTHR32071">
    <property type="entry name" value="TRANSCRIPTIONAL REGULATORY PROTEIN"/>
    <property type="match status" value="1"/>
</dbReference>
<dbReference type="Gene3D" id="3.40.50.300">
    <property type="entry name" value="P-loop containing nucleotide triphosphate hydrolases"/>
    <property type="match status" value="1"/>
</dbReference>
<evidence type="ECO:0000256" key="2">
    <source>
        <dbReference type="ARBA" id="ARBA00022840"/>
    </source>
</evidence>
<dbReference type="NCBIfam" id="TIGR00229">
    <property type="entry name" value="sensory_box"/>
    <property type="match status" value="1"/>
</dbReference>
<dbReference type="SMART" id="SM00091">
    <property type="entry name" value="PAS"/>
    <property type="match status" value="1"/>
</dbReference>
<sequence length="481" mass="53943">MLNNIAILENLELLKSIINSFDDGLSIVDQNGMLVYANNQYARMFSQTKEMMIGKPIEEIYKDSVLVQVLTTGKAIEINELGSNVLNQYKAKGYPILINDQLVGAHAITKSIPTFSEEFEMDKSSDLDMTIGDDIFSKIIGWDQSLKNTIYKAKKTVGALGGPRHCIITGESGTGKTMLAEAIYHYAKSIGVISKDAPFVEVNCAQFTNPDIAAMEIFGSAEGAYTGSKNKKGLFEIANGGILFLDETHRLENYQDLLLKSLESKKIKRIGGTKYIPVEVIVIGASTENLVDVLTPALYQRLAQNILALPPLRERTLSEKRTIIDNFADRYIASSKKRYKINLSIEFTPEAKKKLLNGYYPRNIRQFRDIIFASIDEAVPLINYISSENYVDVIVDVNHIPDMGMGEIPADEEIVDKHTEADNNNIEFVSNLISKTNKMDQMIEELNKNGFGPRRIAKILTEEGYNIKYYQVAYKLKNLKD</sequence>
<dbReference type="Gene3D" id="3.30.450.20">
    <property type="entry name" value="PAS domain"/>
    <property type="match status" value="1"/>
</dbReference>
<dbReference type="InterPro" id="IPR013767">
    <property type="entry name" value="PAS_fold"/>
</dbReference>
<dbReference type="AlphaFoldDB" id="A0A1M6A848"/>
<dbReference type="GO" id="GO:0005524">
    <property type="term" value="F:ATP binding"/>
    <property type="evidence" value="ECO:0007669"/>
    <property type="project" value="UniProtKB-KW"/>
</dbReference>
<proteinExistence type="predicted"/>
<dbReference type="SUPFAM" id="SSF52540">
    <property type="entry name" value="P-loop containing nucleoside triphosphate hydrolases"/>
    <property type="match status" value="1"/>
</dbReference>